<dbReference type="eggNOG" id="COG0384">
    <property type="taxonomic scope" value="Bacteria"/>
</dbReference>
<dbReference type="Gene3D" id="3.10.310.10">
    <property type="entry name" value="Diaminopimelate Epimerase, Chain A, domain 1"/>
    <property type="match status" value="2"/>
</dbReference>
<evidence type="ECO:0000313" key="5">
    <source>
        <dbReference type="Proteomes" id="UP000006787"/>
    </source>
</evidence>
<dbReference type="AlphaFoldDB" id="K2PTC0"/>
<dbReference type="SUPFAM" id="SSF54506">
    <property type="entry name" value="Diaminopimelate epimerase-like"/>
    <property type="match status" value="1"/>
</dbReference>
<dbReference type="PIRSF" id="PIRSF016184">
    <property type="entry name" value="PhzC_PhzF"/>
    <property type="match status" value="1"/>
</dbReference>
<dbReference type="PANTHER" id="PTHR13774:SF17">
    <property type="entry name" value="PHENAZINE BIOSYNTHESIS-LIKE DOMAIN-CONTAINING PROTEIN"/>
    <property type="match status" value="1"/>
</dbReference>
<feature type="active site" evidence="3">
    <location>
        <position position="44"/>
    </location>
</feature>
<dbReference type="EMBL" id="AMQS01000033">
    <property type="protein sequence ID" value="EKF50746.1"/>
    <property type="molecule type" value="Genomic_DNA"/>
</dbReference>
<evidence type="ECO:0000256" key="2">
    <source>
        <dbReference type="ARBA" id="ARBA00023235"/>
    </source>
</evidence>
<organism evidence="4 5">
    <name type="scientific">Lactococcus garvieae DCC43</name>
    <dbReference type="NCBI Taxonomy" id="1231377"/>
    <lineage>
        <taxon>Bacteria</taxon>
        <taxon>Bacillati</taxon>
        <taxon>Bacillota</taxon>
        <taxon>Bacilli</taxon>
        <taxon>Lactobacillales</taxon>
        <taxon>Streptococcaceae</taxon>
        <taxon>Lactococcus</taxon>
    </lineage>
</organism>
<name>K2PTC0_9LACT</name>
<protein>
    <submittedName>
        <fullName evidence="4">Phenazine biosynthesis protein PhzF</fullName>
    </submittedName>
</protein>
<dbReference type="Pfam" id="PF02567">
    <property type="entry name" value="PhzC-PhzF"/>
    <property type="match status" value="1"/>
</dbReference>
<dbReference type="NCBIfam" id="TIGR00654">
    <property type="entry name" value="PhzF_family"/>
    <property type="match status" value="1"/>
</dbReference>
<accession>K2PTC0</accession>
<dbReference type="RefSeq" id="WP_003136485.1">
    <property type="nucleotide sequence ID" value="NZ_AMQS01000033.1"/>
</dbReference>
<reference evidence="4 5" key="1">
    <citation type="journal article" date="2012" name="J. Bacteriol.">
        <title>Genome Sequence of the Bacteriocin-Producing Strain Lactococcus garvieae DCC43.</title>
        <authorList>
            <person name="Gabrielsen C."/>
            <person name="Brede D.A."/>
            <person name="Hernandez P.E."/>
            <person name="Nes I.F."/>
            <person name="Diep D.B."/>
        </authorList>
    </citation>
    <scope>NUCLEOTIDE SEQUENCE [LARGE SCALE GENOMIC DNA]</scope>
    <source>
        <strain evidence="4 5">DCC43</strain>
    </source>
</reference>
<gene>
    <name evidence="4" type="ORF">C426_1889</name>
</gene>
<dbReference type="InterPro" id="IPR003719">
    <property type="entry name" value="Phenazine_PhzF-like"/>
</dbReference>
<comment type="similarity">
    <text evidence="1">Belongs to the PhzF family.</text>
</comment>
<dbReference type="GO" id="GO:0016853">
    <property type="term" value="F:isomerase activity"/>
    <property type="evidence" value="ECO:0007669"/>
    <property type="project" value="UniProtKB-KW"/>
</dbReference>
<dbReference type="PANTHER" id="PTHR13774">
    <property type="entry name" value="PHENAZINE BIOSYNTHESIS PROTEIN"/>
    <property type="match status" value="1"/>
</dbReference>
<dbReference type="PATRIC" id="fig|1231377.3.peg.1871"/>
<proteinExistence type="inferred from homology"/>
<comment type="caution">
    <text evidence="4">The sequence shown here is derived from an EMBL/GenBank/DDBJ whole genome shotgun (WGS) entry which is preliminary data.</text>
</comment>
<evidence type="ECO:0000256" key="3">
    <source>
        <dbReference type="PIRSR" id="PIRSR016184-1"/>
    </source>
</evidence>
<keyword evidence="2" id="KW-0413">Isomerase</keyword>
<sequence>MHYDIINAFTGTHLLGNPAAVCILTKRYPKAELQHIASEIALPETSFIYKNEENEWEIQWFSPKREILLCGHGMIAAAFVIKQKIEKDIDFLSFASKSGKLSVAIYKQQFILNFPRQSLFPVSVTEKMEKAFPETIIKEAYTSREKDHLVLVLDSENAVKQAKPHLDIVKSLAPHAVTITAKGTEVDFVSRYFAPNGGVDEDPVTGSSHTRLAPLWGEKLGQTRLIAKQLSDRGDLILCEIDGETVKITGQAVLAEEKKKLTQL</sequence>
<evidence type="ECO:0000313" key="4">
    <source>
        <dbReference type="EMBL" id="EKF50746.1"/>
    </source>
</evidence>
<dbReference type="GO" id="GO:0005737">
    <property type="term" value="C:cytoplasm"/>
    <property type="evidence" value="ECO:0007669"/>
    <property type="project" value="TreeGrafter"/>
</dbReference>
<dbReference type="Proteomes" id="UP000006787">
    <property type="component" value="Unassembled WGS sequence"/>
</dbReference>
<evidence type="ECO:0000256" key="1">
    <source>
        <dbReference type="ARBA" id="ARBA00008270"/>
    </source>
</evidence>